<dbReference type="PANTHER" id="PTHR34427">
    <property type="entry name" value="DUF4283 DOMAIN PROTEIN"/>
    <property type="match status" value="1"/>
</dbReference>
<comment type="caution">
    <text evidence="2">The sequence shown here is derived from an EMBL/GenBank/DDBJ whole genome shotgun (WGS) entry which is preliminary data.</text>
</comment>
<organism evidence="2 3">
    <name type="scientific">Lactuca virosa</name>
    <dbReference type="NCBI Taxonomy" id="75947"/>
    <lineage>
        <taxon>Eukaryota</taxon>
        <taxon>Viridiplantae</taxon>
        <taxon>Streptophyta</taxon>
        <taxon>Embryophyta</taxon>
        <taxon>Tracheophyta</taxon>
        <taxon>Spermatophyta</taxon>
        <taxon>Magnoliopsida</taxon>
        <taxon>eudicotyledons</taxon>
        <taxon>Gunneridae</taxon>
        <taxon>Pentapetalae</taxon>
        <taxon>asterids</taxon>
        <taxon>campanulids</taxon>
        <taxon>Asterales</taxon>
        <taxon>Asteraceae</taxon>
        <taxon>Cichorioideae</taxon>
        <taxon>Cichorieae</taxon>
        <taxon>Lactucinae</taxon>
        <taxon>Lactuca</taxon>
    </lineage>
</organism>
<protein>
    <recommendedName>
        <fullName evidence="4">RRM domain-containing protein</fullName>
    </recommendedName>
</protein>
<feature type="compositionally biased region" description="Polar residues" evidence="1">
    <location>
        <begin position="362"/>
        <end position="372"/>
    </location>
</feature>
<evidence type="ECO:0000256" key="1">
    <source>
        <dbReference type="SAM" id="MobiDB-lite"/>
    </source>
</evidence>
<proteinExistence type="predicted"/>
<reference evidence="2 3" key="1">
    <citation type="submission" date="2022-01" db="EMBL/GenBank/DDBJ databases">
        <authorList>
            <person name="Xiong W."/>
            <person name="Schranz E."/>
        </authorList>
    </citation>
    <scope>NUCLEOTIDE SEQUENCE [LARGE SCALE GENOMIC DNA]</scope>
</reference>
<dbReference type="Proteomes" id="UP001157418">
    <property type="component" value="Unassembled WGS sequence"/>
</dbReference>
<name>A0AAU9NGJ6_9ASTR</name>
<feature type="compositionally biased region" description="Acidic residues" evidence="1">
    <location>
        <begin position="299"/>
        <end position="315"/>
    </location>
</feature>
<evidence type="ECO:0000313" key="2">
    <source>
        <dbReference type="EMBL" id="CAH1436992.1"/>
    </source>
</evidence>
<feature type="compositionally biased region" description="Basic and acidic residues" evidence="1">
    <location>
        <begin position="334"/>
        <end position="353"/>
    </location>
</feature>
<feature type="region of interest" description="Disordered" evidence="1">
    <location>
        <begin position="415"/>
        <end position="485"/>
    </location>
</feature>
<feature type="compositionally biased region" description="Polar residues" evidence="1">
    <location>
        <begin position="462"/>
        <end position="485"/>
    </location>
</feature>
<feature type="region of interest" description="Disordered" evidence="1">
    <location>
        <begin position="298"/>
        <end position="372"/>
    </location>
</feature>
<evidence type="ECO:0008006" key="4">
    <source>
        <dbReference type="Google" id="ProtNLM"/>
    </source>
</evidence>
<dbReference type="PANTHER" id="PTHR34427:SF5">
    <property type="entry name" value="DUF4283 DOMAIN-CONTAINING PROTEIN"/>
    <property type="match status" value="1"/>
</dbReference>
<evidence type="ECO:0000313" key="3">
    <source>
        <dbReference type="Proteomes" id="UP001157418"/>
    </source>
</evidence>
<accession>A0AAU9NGJ6</accession>
<dbReference type="AlphaFoldDB" id="A0AAU9NGJ6"/>
<sequence length="514" mass="57208">MGKLVDVYMPVRRNVKGQEYAFIKYKGVADIEAMENSLNEITVGPKKLMANLSRHPRKPPLDAAAPPTLKEKNMNVQPLRNVYSGLRDGRSFFDVSRGPTVPQPPPTINPSASSVKLISFNKLWLEKSVLIGEVKDFETLENIQSLLGLEGYGNILCTYVGGLQVIIHFNRSDMADKYILNKGLWQKMFNWLVYASKKEPRFERIAWLKIMGVLLLAWGDTSFETIAVNYGRIIEHDNNLETCIDISYGKVRVITSIRKKINEEFSGSINGISYKIGVSEIEEDWYPFKPFTTYHLAESDDDEDRGDEDEEGADDDGNKNRGISETMGIDDLEDGKIDQNVKSGEIPRMREPDDTSPVVVAESTSWDGGNASSKKIITEDVESNPHAHIPIVDSSVSRFLGETWVVGPSYDPAAIGPSTPPDVNRNLASNTSPVDENGSRVKRRRINKSNSKSRFQPYLKSNPLSSAQTRNMPPTLSVGNTGNLQVNEPSIDLNKISNLGMDSTSSPFQCSNKL</sequence>
<dbReference type="EMBL" id="CAKMRJ010004445">
    <property type="protein sequence ID" value="CAH1436992.1"/>
    <property type="molecule type" value="Genomic_DNA"/>
</dbReference>
<keyword evidence="3" id="KW-1185">Reference proteome</keyword>
<gene>
    <name evidence="2" type="ORF">LVIROSA_LOCUS23337</name>
</gene>